<sequence>MLAAVDKSVEVECFRKGFSVKDAIQMVLLGNRLGFEEVEYQDVEDILNRQPGQLTAEKLQGKQKEEKKRVMMEITKLRGR</sequence>
<gene>
    <name evidence="1" type="ORF">M513_02381</name>
    <name evidence="2" type="ORF">M514_02381</name>
</gene>
<dbReference type="EMBL" id="KL367692">
    <property type="protein sequence ID" value="KFD60132.1"/>
    <property type="molecule type" value="Genomic_DNA"/>
</dbReference>
<keyword evidence="3" id="KW-1185">Reference proteome</keyword>
<organism evidence="2">
    <name type="scientific">Trichuris suis</name>
    <name type="common">pig whipworm</name>
    <dbReference type="NCBI Taxonomy" id="68888"/>
    <lineage>
        <taxon>Eukaryota</taxon>
        <taxon>Metazoa</taxon>
        <taxon>Ecdysozoa</taxon>
        <taxon>Nematoda</taxon>
        <taxon>Enoplea</taxon>
        <taxon>Dorylaimia</taxon>
        <taxon>Trichinellida</taxon>
        <taxon>Trichuridae</taxon>
        <taxon>Trichuris</taxon>
    </lineage>
</organism>
<dbReference type="Proteomes" id="UP000030764">
    <property type="component" value="Unassembled WGS sequence"/>
</dbReference>
<proteinExistence type="predicted"/>
<dbReference type="EMBL" id="KL363192">
    <property type="protein sequence ID" value="KFD56705.1"/>
    <property type="molecule type" value="Genomic_DNA"/>
</dbReference>
<evidence type="ECO:0000313" key="3">
    <source>
        <dbReference type="Proteomes" id="UP000030764"/>
    </source>
</evidence>
<name>A0A085MSD6_9BILA</name>
<reference evidence="2 3" key="1">
    <citation type="journal article" date="2014" name="Nat. Genet.">
        <title>Genome and transcriptome of the porcine whipworm Trichuris suis.</title>
        <authorList>
            <person name="Jex A.R."/>
            <person name="Nejsum P."/>
            <person name="Schwarz E.M."/>
            <person name="Hu L."/>
            <person name="Young N.D."/>
            <person name="Hall R.S."/>
            <person name="Korhonen P.K."/>
            <person name="Liao S."/>
            <person name="Thamsborg S."/>
            <person name="Xia J."/>
            <person name="Xu P."/>
            <person name="Wang S."/>
            <person name="Scheerlinck J.P."/>
            <person name="Hofmann A."/>
            <person name="Sternberg P.W."/>
            <person name="Wang J."/>
            <person name="Gasser R.B."/>
        </authorList>
    </citation>
    <scope>NUCLEOTIDE SEQUENCE [LARGE SCALE GENOMIC DNA]</scope>
    <source>
        <strain evidence="2">DCEP-RM93F</strain>
        <strain evidence="1">DCEP-RM93M</strain>
    </source>
</reference>
<evidence type="ECO:0000313" key="2">
    <source>
        <dbReference type="EMBL" id="KFD60132.1"/>
    </source>
</evidence>
<dbReference type="Proteomes" id="UP000030758">
    <property type="component" value="Unassembled WGS sequence"/>
</dbReference>
<evidence type="ECO:0000313" key="1">
    <source>
        <dbReference type="EMBL" id="KFD56705.1"/>
    </source>
</evidence>
<dbReference type="AlphaFoldDB" id="A0A085MSD6"/>
<accession>A0A085MSD6</accession>
<protein>
    <submittedName>
        <fullName evidence="2">Uncharacterized protein</fullName>
    </submittedName>
</protein>